<dbReference type="Gene3D" id="3.50.14.10">
    <property type="entry name" value="Replication terminator Tus, domain 1 superfamily/Replication terminator Tus"/>
    <property type="match status" value="1"/>
</dbReference>
<evidence type="ECO:0000313" key="1">
    <source>
        <dbReference type="EMBL" id="AQQ67439.1"/>
    </source>
</evidence>
<dbReference type="InterPro" id="IPR036381">
    <property type="entry name" value="Tus_dom1"/>
</dbReference>
<protein>
    <recommendedName>
        <fullName evidence="3">DNA replication terminus site-binding protein</fullName>
    </recommendedName>
</protein>
<dbReference type="OrthoDB" id="6354133at2"/>
<name>A0A1Q2M459_9GAMM</name>
<dbReference type="Proteomes" id="UP000188219">
    <property type="component" value="Chromosome"/>
</dbReference>
<keyword evidence="2" id="KW-1185">Reference proteome</keyword>
<dbReference type="EMBL" id="CP019650">
    <property type="protein sequence ID" value="AQQ67439.1"/>
    <property type="molecule type" value="Genomic_DNA"/>
</dbReference>
<evidence type="ECO:0000313" key="2">
    <source>
        <dbReference type="Proteomes" id="UP000188219"/>
    </source>
</evidence>
<accession>A0A1Q2M459</accession>
<dbReference type="RefSeq" id="WP_077402761.1">
    <property type="nucleotide sequence ID" value="NZ_CP019650.1"/>
</dbReference>
<evidence type="ECO:0008006" key="3">
    <source>
        <dbReference type="Google" id="ProtNLM"/>
    </source>
</evidence>
<reference evidence="1" key="1">
    <citation type="submission" date="2017-02" db="EMBL/GenBank/DDBJ databases">
        <title>Genome of Microbulbifer agarilyticus GP101.</title>
        <authorList>
            <person name="Jung J."/>
            <person name="Bae S.S."/>
            <person name="Baek K."/>
        </authorList>
    </citation>
    <scope>NUCLEOTIDE SEQUENCE [LARGE SCALE GENOMIC DNA]</scope>
    <source>
        <strain evidence="1">GP101</strain>
    </source>
</reference>
<dbReference type="GO" id="GO:0005737">
    <property type="term" value="C:cytoplasm"/>
    <property type="evidence" value="ECO:0007669"/>
    <property type="project" value="InterPro"/>
</dbReference>
<organism evidence="1 2">
    <name type="scientific">Microbulbifer agarilyticus</name>
    <dbReference type="NCBI Taxonomy" id="260552"/>
    <lineage>
        <taxon>Bacteria</taxon>
        <taxon>Pseudomonadati</taxon>
        <taxon>Pseudomonadota</taxon>
        <taxon>Gammaproteobacteria</taxon>
        <taxon>Cellvibrionales</taxon>
        <taxon>Microbulbiferaceae</taxon>
        <taxon>Microbulbifer</taxon>
    </lineage>
</organism>
<dbReference type="GO" id="GO:0006274">
    <property type="term" value="P:DNA replication termination"/>
    <property type="evidence" value="ECO:0007669"/>
    <property type="project" value="InterPro"/>
</dbReference>
<gene>
    <name evidence="1" type="ORF">Mag101_07155</name>
</gene>
<dbReference type="AlphaFoldDB" id="A0A1Q2M459"/>
<dbReference type="STRING" id="260552.Mag101_07155"/>
<dbReference type="KEGG" id="maga:Mag101_07155"/>
<dbReference type="GO" id="GO:0003677">
    <property type="term" value="F:DNA binding"/>
    <property type="evidence" value="ECO:0007669"/>
    <property type="project" value="InterPro"/>
</dbReference>
<proteinExistence type="predicted"/>
<sequence length="314" mass="35506">MTGNAIATSNQQFEAQLAGVLERMHAQADKLAQSLIELQTATYPWQSYLLQPGFAAEAAERLGVTFDTPFTLAAALFANLDYGEQHLPGDARNTLQVPGLLAVPAEIIELAQELNANKVEFQQLTATIKESLAPRPALERDRLLREMLGNAGFSRAHLRQCYRQILLCPERPDAVALSWIKARKSIRKVSVDWCERKLVQLDPQGQDQGIQYQRQLLAGLHKSQHDNLRQIQMQSRPNLQVAEIFRDKQEEYRQVGYAAMPVLVNSEGDRTLPEFTRVDHNPPLSQRRTRRDLRIEKTPFLAALRVHLVIDSAT</sequence>